<name>A0A9P8CCB3_9HELO</name>
<dbReference type="PANTHER" id="PTHR13522">
    <property type="entry name" value="U6 SNRNA PHOSPHODIESTERASE 1"/>
    <property type="match status" value="1"/>
</dbReference>
<dbReference type="HAMAP" id="MF_03040">
    <property type="entry name" value="USB1"/>
    <property type="match status" value="1"/>
</dbReference>
<evidence type="ECO:0000256" key="5">
    <source>
        <dbReference type="HAMAP-Rule" id="MF_03040"/>
    </source>
</evidence>
<dbReference type="EC" id="3.1.4.-" evidence="5"/>
<sequence>MALVDYASSDDEDGDVLLASEETTAKPIASQKRKHDVLPPLPAEFHDLYASTTRISTKDDTSLHGGRKRVIPHVQGYWPTHVYIELFPSNTEQEVLTGLMSALWREDTTGAEKYHSFLTSDLGAPLPLHISLSRPIAFSTMKKDNFLWALQRGIKGSGIRPFEVTLSGLDWVANFEKNRWFLVLRVEIPKNDELNKMLHVSNTVVQQHGQSPLYIDPTPKTTPKKKRRKTDSDGMFDGMQDRSNSFHFSIAWTLKTPDADLIKATGELAKSQMKDVQKIRVKVSDIKAKIGNVVTSIPLTTNIQERNNLFGP</sequence>
<comment type="caution">
    <text evidence="7">The sequence shown here is derived from an EMBL/GenBank/DDBJ whole genome shotgun (WGS) entry which is preliminary data.</text>
</comment>
<organism evidence="7 8">
    <name type="scientific">Calycina marina</name>
    <dbReference type="NCBI Taxonomy" id="1763456"/>
    <lineage>
        <taxon>Eukaryota</taxon>
        <taxon>Fungi</taxon>
        <taxon>Dikarya</taxon>
        <taxon>Ascomycota</taxon>
        <taxon>Pezizomycotina</taxon>
        <taxon>Leotiomycetes</taxon>
        <taxon>Helotiales</taxon>
        <taxon>Pezizellaceae</taxon>
        <taxon>Calycina</taxon>
    </lineage>
</organism>
<comment type="function">
    <text evidence="5">Phosphodiesterase responsible for the U6 snRNA 3' end processing. Acts as an exoribonuclease (RNase) responsible for trimming the poly(U) tract of the last nucleotides in the pre-U6 snRNA molecule, leading to the formation of mature U6 snRNA.</text>
</comment>
<dbReference type="GO" id="GO:0005634">
    <property type="term" value="C:nucleus"/>
    <property type="evidence" value="ECO:0007669"/>
    <property type="project" value="UniProtKB-SubCell"/>
</dbReference>
<keyword evidence="4 5" id="KW-0539">Nucleus</keyword>
<dbReference type="EMBL" id="MU254604">
    <property type="protein sequence ID" value="KAG9240076.1"/>
    <property type="molecule type" value="Genomic_DNA"/>
</dbReference>
<dbReference type="OrthoDB" id="49151at2759"/>
<evidence type="ECO:0000256" key="1">
    <source>
        <dbReference type="ARBA" id="ARBA00022722"/>
    </source>
</evidence>
<feature type="active site" description="Proton donor/acceptor" evidence="5">
    <location>
        <position position="247"/>
    </location>
</feature>
<keyword evidence="8" id="KW-1185">Reference proteome</keyword>
<comment type="subcellular location">
    <subcellularLocation>
        <location evidence="5">Nucleus</location>
    </subcellularLocation>
</comment>
<keyword evidence="1 5" id="KW-0540">Nuclease</keyword>
<dbReference type="InterPro" id="IPR027521">
    <property type="entry name" value="Usb1"/>
</dbReference>
<evidence type="ECO:0000313" key="8">
    <source>
        <dbReference type="Proteomes" id="UP000887226"/>
    </source>
</evidence>
<dbReference type="Pfam" id="PF09749">
    <property type="entry name" value="HVSL"/>
    <property type="match status" value="1"/>
</dbReference>
<dbReference type="GO" id="GO:1990838">
    <property type="term" value="F:poly(U)-specific exoribonuclease activity, producing 3' uridine cyclic phosphate ends"/>
    <property type="evidence" value="ECO:0007669"/>
    <property type="project" value="UniProtKB-UniRule"/>
</dbReference>
<proteinExistence type="inferred from homology"/>
<protein>
    <recommendedName>
        <fullName evidence="5">U6 snRNA phosphodiesterase</fullName>
        <ecNumber evidence="5">3.1.4.-</ecNumber>
    </recommendedName>
</protein>
<comment type="similarity">
    <text evidence="5">Belongs to the 2H phosphoesterase superfamily. USB1 family.</text>
</comment>
<evidence type="ECO:0000256" key="2">
    <source>
        <dbReference type="ARBA" id="ARBA00022801"/>
    </source>
</evidence>
<feature type="active site" description="Proton donor/acceptor" evidence="5">
    <location>
        <position position="129"/>
    </location>
</feature>
<dbReference type="AlphaFoldDB" id="A0A9P8CCB3"/>
<dbReference type="GO" id="GO:0034477">
    <property type="term" value="P:U6 snRNA 3'-end processing"/>
    <property type="evidence" value="ECO:0007669"/>
    <property type="project" value="UniProtKB-UniRule"/>
</dbReference>
<accession>A0A9P8CCB3</accession>
<dbReference type="PANTHER" id="PTHR13522:SF3">
    <property type="entry name" value="U6 SNRNA PHOSPHODIESTERASE 1"/>
    <property type="match status" value="1"/>
</dbReference>
<dbReference type="Proteomes" id="UP000887226">
    <property type="component" value="Unassembled WGS sequence"/>
</dbReference>
<keyword evidence="3" id="KW-0456">Lyase</keyword>
<dbReference type="GO" id="GO:0016829">
    <property type="term" value="F:lyase activity"/>
    <property type="evidence" value="ECO:0007669"/>
    <property type="project" value="UniProtKB-KW"/>
</dbReference>
<keyword evidence="2 5" id="KW-0378">Hydrolase</keyword>
<feature type="region of interest" description="Disordered" evidence="6">
    <location>
        <begin position="209"/>
        <end position="236"/>
    </location>
</feature>
<gene>
    <name evidence="5" type="primary">USB1</name>
    <name evidence="7" type="ORF">BJ878DRAFT_528416</name>
</gene>
<reference evidence="7" key="1">
    <citation type="journal article" date="2021" name="IMA Fungus">
        <title>Genomic characterization of three marine fungi, including Emericellopsis atlantica sp. nov. with signatures of a generalist lifestyle and marine biomass degradation.</title>
        <authorList>
            <person name="Hagestad O.C."/>
            <person name="Hou L."/>
            <person name="Andersen J.H."/>
            <person name="Hansen E.H."/>
            <person name="Altermark B."/>
            <person name="Li C."/>
            <person name="Kuhnert E."/>
            <person name="Cox R.J."/>
            <person name="Crous P.W."/>
            <person name="Spatafora J.W."/>
            <person name="Lail K."/>
            <person name="Amirebrahimi M."/>
            <person name="Lipzen A."/>
            <person name="Pangilinan J."/>
            <person name="Andreopoulos W."/>
            <person name="Hayes R.D."/>
            <person name="Ng V."/>
            <person name="Grigoriev I.V."/>
            <person name="Jackson S.A."/>
            <person name="Sutton T.D.S."/>
            <person name="Dobson A.D.W."/>
            <person name="Rama T."/>
        </authorList>
    </citation>
    <scope>NUCLEOTIDE SEQUENCE</scope>
    <source>
        <strain evidence="7">TRa3180A</strain>
    </source>
</reference>
<evidence type="ECO:0000313" key="7">
    <source>
        <dbReference type="EMBL" id="KAG9240076.1"/>
    </source>
</evidence>
<evidence type="ECO:0000256" key="3">
    <source>
        <dbReference type="ARBA" id="ARBA00023239"/>
    </source>
</evidence>
<evidence type="ECO:0000256" key="4">
    <source>
        <dbReference type="ARBA" id="ARBA00023242"/>
    </source>
</evidence>
<evidence type="ECO:0000256" key="6">
    <source>
        <dbReference type="SAM" id="MobiDB-lite"/>
    </source>
</evidence>
<dbReference type="Gene3D" id="3.90.1140.10">
    <property type="entry name" value="Cyclic phosphodiesterase"/>
    <property type="match status" value="1"/>
</dbReference>